<protein>
    <recommendedName>
        <fullName evidence="6">G-protein coupled receptors family 1 profile domain-containing protein</fullName>
    </recommendedName>
</protein>
<proteinExistence type="predicted"/>
<dbReference type="InterPro" id="IPR019430">
    <property type="entry name" value="7TM_GPCR_serpentine_rcpt_Srx"/>
</dbReference>
<keyword evidence="8" id="KW-1185">Reference proteome</keyword>
<keyword evidence="4 5" id="KW-0472">Membrane</keyword>
<evidence type="ECO:0000256" key="1">
    <source>
        <dbReference type="ARBA" id="ARBA00004370"/>
    </source>
</evidence>
<dbReference type="Proteomes" id="UP000298663">
    <property type="component" value="Unassembled WGS sequence"/>
</dbReference>
<sequence length="85" mass="9605">MRFVTRRELKPATVLECALTDLLSIAGYHISHLAVFSIALDRFIAVSYPVIYKKMCRSNLTIGRWILTIAITAINSCLVLLETTY</sequence>
<dbReference type="Pfam" id="PF10328">
    <property type="entry name" value="7TM_GPCR_Srx"/>
    <property type="match status" value="1"/>
</dbReference>
<evidence type="ECO:0000313" key="8">
    <source>
        <dbReference type="Proteomes" id="UP000298663"/>
    </source>
</evidence>
<feature type="transmembrane region" description="Helical" evidence="5">
    <location>
        <begin position="62"/>
        <end position="81"/>
    </location>
</feature>
<dbReference type="EMBL" id="AZBU02000006">
    <property type="protein sequence ID" value="TKR73660.1"/>
    <property type="molecule type" value="Genomic_DNA"/>
</dbReference>
<evidence type="ECO:0000256" key="4">
    <source>
        <dbReference type="ARBA" id="ARBA00023136"/>
    </source>
</evidence>
<reference evidence="7 8" key="2">
    <citation type="journal article" date="2019" name="G3 (Bethesda)">
        <title>Hybrid Assembly of the Genome of the Entomopathogenic Nematode Steinernema carpocapsae Identifies the X-Chromosome.</title>
        <authorList>
            <person name="Serra L."/>
            <person name="Macchietto M."/>
            <person name="Macias-Munoz A."/>
            <person name="McGill C.J."/>
            <person name="Rodriguez I.M."/>
            <person name="Rodriguez B."/>
            <person name="Murad R."/>
            <person name="Mortazavi A."/>
        </authorList>
    </citation>
    <scope>NUCLEOTIDE SEQUENCE [LARGE SCALE GENOMIC DNA]</scope>
    <source>
        <strain evidence="7 8">ALL</strain>
    </source>
</reference>
<evidence type="ECO:0000256" key="2">
    <source>
        <dbReference type="ARBA" id="ARBA00022692"/>
    </source>
</evidence>
<evidence type="ECO:0000259" key="6">
    <source>
        <dbReference type="PROSITE" id="PS50262"/>
    </source>
</evidence>
<comment type="subcellular location">
    <subcellularLocation>
        <location evidence="1">Membrane</location>
    </subcellularLocation>
</comment>
<keyword evidence="2 5" id="KW-0812">Transmembrane</keyword>
<comment type="caution">
    <text evidence="7">The sequence shown here is derived from an EMBL/GenBank/DDBJ whole genome shotgun (WGS) entry which is preliminary data.</text>
</comment>
<evidence type="ECO:0000313" key="7">
    <source>
        <dbReference type="EMBL" id="TKR73660.1"/>
    </source>
</evidence>
<dbReference type="Gene3D" id="1.20.1070.10">
    <property type="entry name" value="Rhodopsin 7-helix transmembrane proteins"/>
    <property type="match status" value="1"/>
</dbReference>
<gene>
    <name evidence="7" type="ORF">L596_020945</name>
</gene>
<keyword evidence="3 5" id="KW-1133">Transmembrane helix</keyword>
<dbReference type="AlphaFoldDB" id="A0A4U5MV29"/>
<evidence type="ECO:0000256" key="5">
    <source>
        <dbReference type="SAM" id="Phobius"/>
    </source>
</evidence>
<reference evidence="7 8" key="1">
    <citation type="journal article" date="2015" name="Genome Biol.">
        <title>Comparative genomics of Steinernema reveals deeply conserved gene regulatory networks.</title>
        <authorList>
            <person name="Dillman A.R."/>
            <person name="Macchietto M."/>
            <person name="Porter C.F."/>
            <person name="Rogers A."/>
            <person name="Williams B."/>
            <person name="Antoshechkin I."/>
            <person name="Lee M.M."/>
            <person name="Goodwin Z."/>
            <person name="Lu X."/>
            <person name="Lewis E.E."/>
            <person name="Goodrich-Blair H."/>
            <person name="Stock S.P."/>
            <person name="Adams B.J."/>
            <person name="Sternberg P.W."/>
            <person name="Mortazavi A."/>
        </authorList>
    </citation>
    <scope>NUCLEOTIDE SEQUENCE [LARGE SCALE GENOMIC DNA]</scope>
    <source>
        <strain evidence="7 8">ALL</strain>
    </source>
</reference>
<name>A0A4U5MV29_STECR</name>
<dbReference type="GO" id="GO:0016020">
    <property type="term" value="C:membrane"/>
    <property type="evidence" value="ECO:0007669"/>
    <property type="project" value="UniProtKB-SubCell"/>
</dbReference>
<feature type="domain" description="G-protein coupled receptors family 1 profile" evidence="6">
    <location>
        <begin position="1"/>
        <end position="85"/>
    </location>
</feature>
<evidence type="ECO:0000256" key="3">
    <source>
        <dbReference type="ARBA" id="ARBA00022989"/>
    </source>
</evidence>
<organism evidence="7 8">
    <name type="scientific">Steinernema carpocapsae</name>
    <name type="common">Entomopathogenic nematode</name>
    <dbReference type="NCBI Taxonomy" id="34508"/>
    <lineage>
        <taxon>Eukaryota</taxon>
        <taxon>Metazoa</taxon>
        <taxon>Ecdysozoa</taxon>
        <taxon>Nematoda</taxon>
        <taxon>Chromadorea</taxon>
        <taxon>Rhabditida</taxon>
        <taxon>Tylenchina</taxon>
        <taxon>Panagrolaimomorpha</taxon>
        <taxon>Strongyloidoidea</taxon>
        <taxon>Steinernematidae</taxon>
        <taxon>Steinernema</taxon>
    </lineage>
</organism>
<dbReference type="InterPro" id="IPR017452">
    <property type="entry name" value="GPCR_Rhodpsn_7TM"/>
</dbReference>
<dbReference type="OrthoDB" id="5836978at2759"/>
<dbReference type="PROSITE" id="PS50262">
    <property type="entry name" value="G_PROTEIN_RECEP_F1_2"/>
    <property type="match status" value="1"/>
</dbReference>
<dbReference type="SUPFAM" id="SSF81321">
    <property type="entry name" value="Family A G protein-coupled receptor-like"/>
    <property type="match status" value="1"/>
</dbReference>
<accession>A0A4U5MV29</accession>